<comment type="similarity">
    <text evidence="1">Belongs to the cutinase family.</text>
</comment>
<gene>
    <name evidence="7" type="ORF">D9V34_10010</name>
</gene>
<accession>A0A3L7ANR2</accession>
<dbReference type="Gene3D" id="3.40.50.1820">
    <property type="entry name" value="alpha/beta hydrolase"/>
    <property type="match status" value="1"/>
</dbReference>
<keyword evidence="3" id="KW-0378">Hydrolase</keyword>
<protein>
    <submittedName>
        <fullName evidence="7">Cutinase family protein</fullName>
    </submittedName>
</protein>
<evidence type="ECO:0000256" key="6">
    <source>
        <dbReference type="SAM" id="SignalP"/>
    </source>
</evidence>
<dbReference type="AlphaFoldDB" id="A0A3L7ANR2"/>
<dbReference type="InterPro" id="IPR035986">
    <property type="entry name" value="PKD_dom_sf"/>
</dbReference>
<dbReference type="PANTHER" id="PTHR33630:SF9">
    <property type="entry name" value="CUTINASE 4"/>
    <property type="match status" value="1"/>
</dbReference>
<dbReference type="InterPro" id="IPR000675">
    <property type="entry name" value="Cutinase/axe"/>
</dbReference>
<evidence type="ECO:0000313" key="8">
    <source>
        <dbReference type="Proteomes" id="UP000269438"/>
    </source>
</evidence>
<dbReference type="PANTHER" id="PTHR33630">
    <property type="entry name" value="CUTINASE RV1984C-RELATED-RELATED"/>
    <property type="match status" value="1"/>
</dbReference>
<keyword evidence="8" id="KW-1185">Reference proteome</keyword>
<evidence type="ECO:0000256" key="1">
    <source>
        <dbReference type="ARBA" id="ARBA00007534"/>
    </source>
</evidence>
<evidence type="ECO:0000313" key="7">
    <source>
        <dbReference type="EMBL" id="RLP82143.1"/>
    </source>
</evidence>
<keyword evidence="2" id="KW-0719">Serine esterase</keyword>
<dbReference type="GO" id="GO:0052689">
    <property type="term" value="F:carboxylic ester hydrolase activity"/>
    <property type="evidence" value="ECO:0007669"/>
    <property type="project" value="UniProtKB-KW"/>
</dbReference>
<dbReference type="Pfam" id="PF01083">
    <property type="entry name" value="Cutinase"/>
    <property type="match status" value="1"/>
</dbReference>
<sequence>MRAIGRSFLSMAVLCGALALPAVIAPMPAQAIALPRYSMQESTTCTPVAILAFRGSGEANLAPGVSALDGAPTLYPRSGRVTNGWEGPTLARLVDALGGVEPESGWPAGFSVGEVPVLGVGGTDDAGYTAVPIQARTTIFDDMIDSAAHGATYAERVMRDFAATQPAGCRTRYIAIGYSQGAMAARTLAQALPGQVSAIMTFGDPYQQPAGAGNEREISGQGIIRWWMGEQQRTATDNFYDFAGFKSALCHPRDPVCSYSWLWGLGALLTVPEPHLNYLEGLEGTIKARELAEVAASLWAGDRPTGPVAPRPAPRDSTSDAAGPRPAPAPLPALNSATSGLVGQSMLFGAEAGLPLGTPVHYEYDTTGNGVFDRASDSPLLEMVFQSPGEHTVTVRMSAPDLGTITLTKTVHILERGVPATASSAASDLGRGCRGDPMV</sequence>
<evidence type="ECO:0000256" key="4">
    <source>
        <dbReference type="ARBA" id="ARBA00023157"/>
    </source>
</evidence>
<keyword evidence="6" id="KW-0732">Signal</keyword>
<keyword evidence="4" id="KW-1015">Disulfide bond</keyword>
<dbReference type="EMBL" id="RCUY01000009">
    <property type="protein sequence ID" value="RLP82143.1"/>
    <property type="molecule type" value="Genomic_DNA"/>
</dbReference>
<dbReference type="InterPro" id="IPR029058">
    <property type="entry name" value="AB_hydrolase_fold"/>
</dbReference>
<evidence type="ECO:0000256" key="5">
    <source>
        <dbReference type="SAM" id="MobiDB-lite"/>
    </source>
</evidence>
<dbReference type="SUPFAM" id="SSF49299">
    <property type="entry name" value="PKD domain"/>
    <property type="match status" value="1"/>
</dbReference>
<comment type="caution">
    <text evidence="7">The sequence shown here is derived from an EMBL/GenBank/DDBJ whole genome shotgun (WGS) entry which is preliminary data.</text>
</comment>
<feature type="signal peptide" evidence="6">
    <location>
        <begin position="1"/>
        <end position="31"/>
    </location>
</feature>
<dbReference type="SMART" id="SM01110">
    <property type="entry name" value="Cutinase"/>
    <property type="match status" value="1"/>
</dbReference>
<evidence type="ECO:0000256" key="2">
    <source>
        <dbReference type="ARBA" id="ARBA00022487"/>
    </source>
</evidence>
<organism evidence="7 8">
    <name type="scientific">Mycetocola lacteus</name>
    <dbReference type="NCBI Taxonomy" id="76637"/>
    <lineage>
        <taxon>Bacteria</taxon>
        <taxon>Bacillati</taxon>
        <taxon>Actinomycetota</taxon>
        <taxon>Actinomycetes</taxon>
        <taxon>Micrococcales</taxon>
        <taxon>Microbacteriaceae</taxon>
        <taxon>Mycetocola</taxon>
    </lineage>
</organism>
<reference evidence="7 8" key="1">
    <citation type="submission" date="2018-10" db="EMBL/GenBank/DDBJ databases">
        <authorList>
            <person name="Li J."/>
        </authorList>
    </citation>
    <scope>NUCLEOTIDE SEQUENCE [LARGE SCALE GENOMIC DNA]</scope>
    <source>
        <strain evidence="7 8">JCM 11654</strain>
    </source>
</reference>
<feature type="chain" id="PRO_5018197936" evidence="6">
    <location>
        <begin position="32"/>
        <end position="439"/>
    </location>
</feature>
<evidence type="ECO:0000256" key="3">
    <source>
        <dbReference type="ARBA" id="ARBA00022801"/>
    </source>
</evidence>
<dbReference type="Proteomes" id="UP000269438">
    <property type="component" value="Unassembled WGS sequence"/>
</dbReference>
<proteinExistence type="inferred from homology"/>
<name>A0A3L7ANR2_9MICO</name>
<feature type="region of interest" description="Disordered" evidence="5">
    <location>
        <begin position="302"/>
        <end position="335"/>
    </location>
</feature>
<dbReference type="SUPFAM" id="SSF53474">
    <property type="entry name" value="alpha/beta-Hydrolases"/>
    <property type="match status" value="1"/>
</dbReference>